<dbReference type="AlphaFoldDB" id="A0A5B7HXE3"/>
<feature type="region of interest" description="Disordered" evidence="1">
    <location>
        <begin position="1"/>
        <end position="38"/>
    </location>
</feature>
<dbReference type="EMBL" id="VSRR010037788">
    <property type="protein sequence ID" value="MPC73907.1"/>
    <property type="molecule type" value="Genomic_DNA"/>
</dbReference>
<proteinExistence type="predicted"/>
<comment type="caution">
    <text evidence="2">The sequence shown here is derived from an EMBL/GenBank/DDBJ whole genome shotgun (WGS) entry which is preliminary data.</text>
</comment>
<feature type="compositionally biased region" description="Basic and acidic residues" evidence="1">
    <location>
        <begin position="12"/>
        <end position="23"/>
    </location>
</feature>
<reference evidence="2 3" key="1">
    <citation type="submission" date="2019-05" db="EMBL/GenBank/DDBJ databases">
        <title>Another draft genome of Portunus trituberculatus and its Hox gene families provides insights of decapod evolution.</title>
        <authorList>
            <person name="Jeong J.-H."/>
            <person name="Song I."/>
            <person name="Kim S."/>
            <person name="Choi T."/>
            <person name="Kim D."/>
            <person name="Ryu S."/>
            <person name="Kim W."/>
        </authorList>
    </citation>
    <scope>NUCLEOTIDE SEQUENCE [LARGE SCALE GENOMIC DNA]</scope>
    <source>
        <tissue evidence="2">Muscle</tissue>
    </source>
</reference>
<keyword evidence="3" id="KW-1185">Reference proteome</keyword>
<gene>
    <name evidence="2" type="ORF">E2C01_068249</name>
</gene>
<evidence type="ECO:0000313" key="2">
    <source>
        <dbReference type="EMBL" id="MPC73907.1"/>
    </source>
</evidence>
<protein>
    <submittedName>
        <fullName evidence="2">Uncharacterized protein</fullName>
    </submittedName>
</protein>
<name>A0A5B7HXE3_PORTR</name>
<accession>A0A5B7HXE3</accession>
<evidence type="ECO:0000313" key="3">
    <source>
        <dbReference type="Proteomes" id="UP000324222"/>
    </source>
</evidence>
<dbReference type="Proteomes" id="UP000324222">
    <property type="component" value="Unassembled WGS sequence"/>
</dbReference>
<evidence type="ECO:0000256" key="1">
    <source>
        <dbReference type="SAM" id="MobiDB-lite"/>
    </source>
</evidence>
<organism evidence="2 3">
    <name type="scientific">Portunus trituberculatus</name>
    <name type="common">Swimming crab</name>
    <name type="synonym">Neptunus trituberculatus</name>
    <dbReference type="NCBI Taxonomy" id="210409"/>
    <lineage>
        <taxon>Eukaryota</taxon>
        <taxon>Metazoa</taxon>
        <taxon>Ecdysozoa</taxon>
        <taxon>Arthropoda</taxon>
        <taxon>Crustacea</taxon>
        <taxon>Multicrustacea</taxon>
        <taxon>Malacostraca</taxon>
        <taxon>Eumalacostraca</taxon>
        <taxon>Eucarida</taxon>
        <taxon>Decapoda</taxon>
        <taxon>Pleocyemata</taxon>
        <taxon>Brachyura</taxon>
        <taxon>Eubrachyura</taxon>
        <taxon>Portunoidea</taxon>
        <taxon>Portunidae</taxon>
        <taxon>Portuninae</taxon>
        <taxon>Portunus</taxon>
    </lineage>
</organism>
<sequence length="70" mass="8255">MKEGTRGSNGVEEWKSGRKEATRRLKTRMTTRNNRHTRLDPSFLQVQAKMYKPDNKLAHPIYANRRLITN</sequence>
<feature type="compositionally biased region" description="Basic residues" evidence="1">
    <location>
        <begin position="24"/>
        <end position="36"/>
    </location>
</feature>